<dbReference type="AlphaFoldDB" id="R0LQ89"/>
<dbReference type="Proteomes" id="UP000296049">
    <property type="component" value="Unassembled WGS sequence"/>
</dbReference>
<reference evidence="3" key="1">
    <citation type="journal article" date="2013" name="Nat. Genet.">
        <title>The duck genome and transcriptome provide insight into an avian influenza virus reservoir species.</title>
        <authorList>
            <person name="Huang Y."/>
            <person name="Li Y."/>
            <person name="Burt D.W."/>
            <person name="Chen H."/>
            <person name="Zhang Y."/>
            <person name="Qian W."/>
            <person name="Kim H."/>
            <person name="Gan S."/>
            <person name="Zhao Y."/>
            <person name="Li J."/>
            <person name="Yi K."/>
            <person name="Feng H."/>
            <person name="Zhu P."/>
            <person name="Li B."/>
            <person name="Liu Q."/>
            <person name="Fairley S."/>
            <person name="Magor K.E."/>
            <person name="Du Z."/>
            <person name="Hu X."/>
            <person name="Goodman L."/>
            <person name="Tafer H."/>
            <person name="Vignal A."/>
            <person name="Lee T."/>
            <person name="Kim K.W."/>
            <person name="Sheng Z."/>
            <person name="An Y."/>
            <person name="Searle S."/>
            <person name="Herrero J."/>
            <person name="Groenen M.A."/>
            <person name="Crooijmans R.P."/>
            <person name="Faraut T."/>
            <person name="Cai Q."/>
            <person name="Webster R.G."/>
            <person name="Aldridge J.R."/>
            <person name="Warren W.C."/>
            <person name="Bartschat S."/>
            <person name="Kehr S."/>
            <person name="Marz M."/>
            <person name="Stadler P.F."/>
            <person name="Smith J."/>
            <person name="Kraus R.H."/>
            <person name="Zhao Y."/>
            <person name="Ren L."/>
            <person name="Fei J."/>
            <person name="Morisson M."/>
            <person name="Kaiser P."/>
            <person name="Griffin D.K."/>
            <person name="Rao M."/>
            <person name="Pitel F."/>
            <person name="Wang J."/>
            <person name="Li N."/>
        </authorList>
    </citation>
    <scope>NUCLEOTIDE SEQUENCE [LARGE SCALE GENOMIC DNA]</scope>
</reference>
<evidence type="ECO:0000313" key="3">
    <source>
        <dbReference type="Proteomes" id="UP000296049"/>
    </source>
</evidence>
<proteinExistence type="predicted"/>
<dbReference type="EMBL" id="KB742943">
    <property type="protein sequence ID" value="EOB02603.1"/>
    <property type="molecule type" value="Genomic_DNA"/>
</dbReference>
<evidence type="ECO:0000256" key="1">
    <source>
        <dbReference type="SAM" id="MobiDB-lite"/>
    </source>
</evidence>
<accession>R0LQ89</accession>
<feature type="compositionally biased region" description="Basic and acidic residues" evidence="1">
    <location>
        <begin position="128"/>
        <end position="141"/>
    </location>
</feature>
<feature type="region of interest" description="Disordered" evidence="1">
    <location>
        <begin position="121"/>
        <end position="168"/>
    </location>
</feature>
<evidence type="ECO:0000313" key="2">
    <source>
        <dbReference type="EMBL" id="EOB02603.1"/>
    </source>
</evidence>
<gene>
    <name evidence="2" type="ORF">Anapl_09393</name>
</gene>
<feature type="compositionally biased region" description="Basic and acidic residues" evidence="1">
    <location>
        <begin position="151"/>
        <end position="168"/>
    </location>
</feature>
<name>R0LQ89_ANAPL</name>
<protein>
    <submittedName>
        <fullName evidence="2">Uncharacterized protein</fullName>
    </submittedName>
</protein>
<keyword evidence="3" id="KW-1185">Reference proteome</keyword>
<organism evidence="2 3">
    <name type="scientific">Anas platyrhynchos</name>
    <name type="common">Mallard</name>
    <name type="synonym">Anas boschas</name>
    <dbReference type="NCBI Taxonomy" id="8839"/>
    <lineage>
        <taxon>Eukaryota</taxon>
        <taxon>Metazoa</taxon>
        <taxon>Chordata</taxon>
        <taxon>Craniata</taxon>
        <taxon>Vertebrata</taxon>
        <taxon>Euteleostomi</taxon>
        <taxon>Archelosauria</taxon>
        <taxon>Archosauria</taxon>
        <taxon>Dinosauria</taxon>
        <taxon>Saurischia</taxon>
        <taxon>Theropoda</taxon>
        <taxon>Coelurosauria</taxon>
        <taxon>Aves</taxon>
        <taxon>Neognathae</taxon>
        <taxon>Galloanserae</taxon>
        <taxon>Anseriformes</taxon>
        <taxon>Anatidae</taxon>
        <taxon>Anatinae</taxon>
        <taxon>Anas</taxon>
    </lineage>
</organism>
<sequence>MTQSTRAIAEKKLGRAANETLAGKGQHNRTNCQPRPEGGLRFCHVFETELIQHFLPDFKAVYVVTEASVTPQYRICDQKIFLTKIATFFREKAAMLSFALRQLFLVKISCCSEADIALSSHNPTETSGKTEDKRRGWERQPEITPGPESKVQSECDKRKNRQKEEGEKLLGWEKNKREEFSSLSSTVESLAVHDFSIAVLSSLTGNEGIQLLWWLSRISGGDLIQGEMPAVEELDSGVKLDWCNTVCNFLAGILVCGRNLGVTMLWHVAEPANSSQGASPVMQTASTQVNRGVEVSELDSRLTPDGGLLAADRKVAY</sequence>